<keyword evidence="4 5" id="KW-0408">Iron</keyword>
<dbReference type="GO" id="GO:0046872">
    <property type="term" value="F:metal ion binding"/>
    <property type="evidence" value="ECO:0007669"/>
    <property type="project" value="UniProtKB-KW"/>
</dbReference>
<dbReference type="Pfam" id="PF03055">
    <property type="entry name" value="RPE65"/>
    <property type="match status" value="1"/>
</dbReference>
<dbReference type="GO" id="GO:0016121">
    <property type="term" value="P:carotene catabolic process"/>
    <property type="evidence" value="ECO:0007669"/>
    <property type="project" value="TreeGrafter"/>
</dbReference>
<evidence type="ECO:0000313" key="7">
    <source>
        <dbReference type="EMBL" id="MEJ8567883.1"/>
    </source>
</evidence>
<keyword evidence="2 5" id="KW-0479">Metal-binding</keyword>
<sequence length="485" mass="55092">MSTLMQRTADLETRGNPYLEGPHAPVDREIDAFDLEVIGDLPEDLEGLYLRNGPNPKFSPKGVHHWFDGDGMLHGIEVSNGRVNYRNRWVRTRGFLAENDAGQTLWPGLIDRPDRSLEQAWGADRFLKDCANTDVVFHNGKAVATFYQCGEPYLLDPVTLETLGRIDLPASGARFMSAHNMVDEHSGEMMFFDYATAEPYMTYGVIDAAGSLTHFTPIELPGPRLPHSLAITENHTILMDLPLFWDPELLRQDAHKVTFHPDMPSRFGVIPRHGSGDAIRWFEAEPTYIYHVINAWEDGPWVIMDGCRLGHPEPSREVRRQYAGPYANLLAWMRLDATYHRWRFNLETGECREEALSDLISEFPMINARFLGRRSRYSYHVSFAPEDTVLFDGLVRYDSETGRIQQHKYPRGHYGSEAPFAPRSGATEEDDGYVVSFVSVPHENRAEFQVFDARYLTRGPLCRAQIPQHIPSGFHACWVPGTPAG</sequence>
<dbReference type="PANTHER" id="PTHR10543:SF89">
    <property type="entry name" value="CAROTENOID 9,10(9',10')-CLEAVAGE DIOXYGENASE 1"/>
    <property type="match status" value="1"/>
</dbReference>
<protein>
    <submittedName>
        <fullName evidence="7">Carotenoid oxygenase family protein</fullName>
    </submittedName>
</protein>
<evidence type="ECO:0000313" key="8">
    <source>
        <dbReference type="Proteomes" id="UP001359886"/>
    </source>
</evidence>
<comment type="caution">
    <text evidence="7">The sequence shown here is derived from an EMBL/GenBank/DDBJ whole genome shotgun (WGS) entry which is preliminary data.</text>
</comment>
<comment type="cofactor">
    <cofactor evidence="5">
        <name>Fe(2+)</name>
        <dbReference type="ChEBI" id="CHEBI:29033"/>
    </cofactor>
    <text evidence="5">Binds 1 Fe(2+) ion per subunit.</text>
</comment>
<dbReference type="InterPro" id="IPR004294">
    <property type="entry name" value="Carotenoid_Oase"/>
</dbReference>
<organism evidence="7 8">
    <name type="scientific">Elongatibacter sediminis</name>
    <dbReference type="NCBI Taxonomy" id="3119006"/>
    <lineage>
        <taxon>Bacteria</taxon>
        <taxon>Pseudomonadati</taxon>
        <taxon>Pseudomonadota</taxon>
        <taxon>Gammaproteobacteria</taxon>
        <taxon>Chromatiales</taxon>
        <taxon>Wenzhouxiangellaceae</taxon>
        <taxon>Elongatibacter</taxon>
    </lineage>
</organism>
<reference evidence="7 8" key="1">
    <citation type="submission" date="2024-02" db="EMBL/GenBank/DDBJ databases">
        <title>A novel Wenzhouxiangellaceae bacterium, isolated from coastal sediments.</title>
        <authorList>
            <person name="Du Z.-J."/>
            <person name="Ye Y.-Q."/>
            <person name="Zhang X.-Y."/>
        </authorList>
    </citation>
    <scope>NUCLEOTIDE SEQUENCE [LARGE SCALE GENOMIC DNA]</scope>
    <source>
        <strain evidence="7 8">CH-27</strain>
    </source>
</reference>
<dbReference type="GO" id="GO:0010436">
    <property type="term" value="F:carotenoid dioxygenase activity"/>
    <property type="evidence" value="ECO:0007669"/>
    <property type="project" value="TreeGrafter"/>
</dbReference>
<feature type="binding site" evidence="5">
    <location>
        <position position="179"/>
    </location>
    <ligand>
        <name>Fe cation</name>
        <dbReference type="ChEBI" id="CHEBI:24875"/>
        <note>catalytic</note>
    </ligand>
</feature>
<keyword evidence="3" id="KW-0560">Oxidoreductase</keyword>
<gene>
    <name evidence="7" type="ORF">V3330_09625</name>
</gene>
<feature type="binding site" evidence="5">
    <location>
        <position position="291"/>
    </location>
    <ligand>
        <name>Fe cation</name>
        <dbReference type="ChEBI" id="CHEBI:24875"/>
        <note>catalytic</note>
    </ligand>
</feature>
<dbReference type="PANTHER" id="PTHR10543">
    <property type="entry name" value="BETA-CAROTENE DIOXYGENASE"/>
    <property type="match status" value="1"/>
</dbReference>
<comment type="similarity">
    <text evidence="1">Belongs to the carotenoid oxygenase family.</text>
</comment>
<evidence type="ECO:0000256" key="2">
    <source>
        <dbReference type="ARBA" id="ARBA00022723"/>
    </source>
</evidence>
<feature type="binding site" evidence="5">
    <location>
        <position position="227"/>
    </location>
    <ligand>
        <name>Fe cation</name>
        <dbReference type="ChEBI" id="CHEBI:24875"/>
        <note>catalytic</note>
    </ligand>
</feature>
<dbReference type="AlphaFoldDB" id="A0AAW9RGC8"/>
<accession>A0AAW9RGC8</accession>
<evidence type="ECO:0000256" key="6">
    <source>
        <dbReference type="SAM" id="MobiDB-lite"/>
    </source>
</evidence>
<proteinExistence type="inferred from homology"/>
<feature type="region of interest" description="Disordered" evidence="6">
    <location>
        <begin position="1"/>
        <end position="23"/>
    </location>
</feature>
<evidence type="ECO:0000256" key="4">
    <source>
        <dbReference type="ARBA" id="ARBA00023004"/>
    </source>
</evidence>
<name>A0AAW9RGC8_9GAMM</name>
<dbReference type="Proteomes" id="UP001359886">
    <property type="component" value="Unassembled WGS sequence"/>
</dbReference>
<feature type="binding site" evidence="5">
    <location>
        <position position="475"/>
    </location>
    <ligand>
        <name>Fe cation</name>
        <dbReference type="ChEBI" id="CHEBI:24875"/>
        <note>catalytic</note>
    </ligand>
</feature>
<evidence type="ECO:0000256" key="3">
    <source>
        <dbReference type="ARBA" id="ARBA00023002"/>
    </source>
</evidence>
<dbReference type="EMBL" id="JAZHOG010000005">
    <property type="protein sequence ID" value="MEJ8567883.1"/>
    <property type="molecule type" value="Genomic_DNA"/>
</dbReference>
<evidence type="ECO:0000256" key="1">
    <source>
        <dbReference type="ARBA" id="ARBA00006787"/>
    </source>
</evidence>
<keyword evidence="8" id="KW-1185">Reference proteome</keyword>
<evidence type="ECO:0000256" key="5">
    <source>
        <dbReference type="PIRSR" id="PIRSR604294-1"/>
    </source>
</evidence>